<comment type="caution">
    <text evidence="2">The sequence shown here is derived from an EMBL/GenBank/DDBJ whole genome shotgun (WGS) entry which is preliminary data.</text>
</comment>
<gene>
    <name evidence="2" type="ORF">GXW98_06925</name>
</gene>
<keyword evidence="1" id="KW-0472">Membrane</keyword>
<evidence type="ECO:0000256" key="1">
    <source>
        <dbReference type="SAM" id="Phobius"/>
    </source>
</evidence>
<feature type="transmembrane region" description="Helical" evidence="1">
    <location>
        <begin position="59"/>
        <end position="75"/>
    </location>
</feature>
<evidence type="ECO:0000313" key="3">
    <source>
        <dbReference type="Proteomes" id="UP000767327"/>
    </source>
</evidence>
<dbReference type="AlphaFoldDB" id="A0A971D094"/>
<organism evidence="2 3">
    <name type="scientific">Bifidobacterium crudilactis</name>
    <dbReference type="NCBI Taxonomy" id="327277"/>
    <lineage>
        <taxon>Bacteria</taxon>
        <taxon>Bacillati</taxon>
        <taxon>Actinomycetota</taxon>
        <taxon>Actinomycetes</taxon>
        <taxon>Bifidobacteriales</taxon>
        <taxon>Bifidobacteriaceae</taxon>
        <taxon>Bifidobacterium</taxon>
    </lineage>
</organism>
<accession>A0A971D094</accession>
<sequence>MKKSHIITSGIVTLLIVLSAITIALYYVELLTPEISLATVVLLIIGLATGALLPNVVSTWVILLLTTIGGAILLLGDVPVSLASKIVLLAVFPISAGLMALGRFIVIRFGWINVNRHDIERYTQHYDQVTKLQTEHNASKMYLKATRFIKDDIDLELSFTVTAIHWAHNTQFKQFHPADYDEALRQMARVLKDSRLPSESLYYLGHGTFLIISHQLSTETYEKRNSYTKEQLNQVRCLEAVPQFKWGKVVIDDANVTQYPTLDETLNQLRRQMETDLVVEYLQGERS</sequence>
<evidence type="ECO:0000313" key="2">
    <source>
        <dbReference type="EMBL" id="NLT79996.1"/>
    </source>
</evidence>
<keyword evidence="1" id="KW-1133">Transmembrane helix</keyword>
<dbReference type="Proteomes" id="UP000767327">
    <property type="component" value="Unassembled WGS sequence"/>
</dbReference>
<dbReference type="EMBL" id="JAAXZR010000024">
    <property type="protein sequence ID" value="NLT79996.1"/>
    <property type="molecule type" value="Genomic_DNA"/>
</dbReference>
<dbReference type="RefSeq" id="WP_273174028.1">
    <property type="nucleotide sequence ID" value="NZ_JAAXZR010000024.1"/>
</dbReference>
<keyword evidence="1" id="KW-0812">Transmembrane</keyword>
<protein>
    <submittedName>
        <fullName evidence="2">Uncharacterized protein</fullName>
    </submittedName>
</protein>
<reference evidence="2" key="1">
    <citation type="journal article" date="2020" name="Biotechnol. Biofuels">
        <title>New insights from the biogas microbiome by comprehensive genome-resolved metagenomics of nearly 1600 species originating from multiple anaerobic digesters.</title>
        <authorList>
            <person name="Campanaro S."/>
            <person name="Treu L."/>
            <person name="Rodriguez-R L.M."/>
            <person name="Kovalovszki A."/>
            <person name="Ziels R.M."/>
            <person name="Maus I."/>
            <person name="Zhu X."/>
            <person name="Kougias P.G."/>
            <person name="Basile A."/>
            <person name="Luo G."/>
            <person name="Schluter A."/>
            <person name="Konstantinidis K.T."/>
            <person name="Angelidaki I."/>
        </authorList>
    </citation>
    <scope>NUCLEOTIDE SEQUENCE</scope>
    <source>
        <strain evidence="2">AS01afH2WH_6</strain>
    </source>
</reference>
<feature type="transmembrane region" description="Helical" evidence="1">
    <location>
        <begin position="35"/>
        <end position="53"/>
    </location>
</feature>
<reference evidence="2" key="2">
    <citation type="submission" date="2020-01" db="EMBL/GenBank/DDBJ databases">
        <authorList>
            <person name="Campanaro S."/>
        </authorList>
    </citation>
    <scope>NUCLEOTIDE SEQUENCE</scope>
    <source>
        <strain evidence="2">AS01afH2WH_6</strain>
    </source>
</reference>
<feature type="transmembrane region" description="Helical" evidence="1">
    <location>
        <begin position="6"/>
        <end position="28"/>
    </location>
</feature>
<proteinExistence type="predicted"/>
<feature type="transmembrane region" description="Helical" evidence="1">
    <location>
        <begin position="87"/>
        <end position="111"/>
    </location>
</feature>
<name>A0A971D094_9BIFI</name>